<dbReference type="Pfam" id="PF00106">
    <property type="entry name" value="adh_short"/>
    <property type="match status" value="1"/>
</dbReference>
<reference evidence="1 2" key="1">
    <citation type="submission" date="2015-12" db="EMBL/GenBank/DDBJ databases">
        <title>The genome of Folsomia candida.</title>
        <authorList>
            <person name="Faddeeva A."/>
            <person name="Derks M.F."/>
            <person name="Anvar Y."/>
            <person name="Smit S."/>
            <person name="Van Straalen N."/>
            <person name="Roelofs D."/>
        </authorList>
    </citation>
    <scope>NUCLEOTIDE SEQUENCE [LARGE SCALE GENOMIC DNA]</scope>
    <source>
        <strain evidence="1 2">VU population</strain>
        <tissue evidence="1">Whole body</tissue>
    </source>
</reference>
<dbReference type="Proteomes" id="UP000198287">
    <property type="component" value="Unassembled WGS sequence"/>
</dbReference>
<gene>
    <name evidence="1" type="ORF">Fcan01_22230</name>
</gene>
<dbReference type="PRINTS" id="PR00081">
    <property type="entry name" value="GDHRDH"/>
</dbReference>
<accession>A0A226DE94</accession>
<dbReference type="Gene3D" id="3.40.50.720">
    <property type="entry name" value="NAD(P)-binding Rossmann-like Domain"/>
    <property type="match status" value="1"/>
</dbReference>
<dbReference type="InterPro" id="IPR036291">
    <property type="entry name" value="NAD(P)-bd_dom_sf"/>
</dbReference>
<dbReference type="OrthoDB" id="17912at2759"/>
<comment type="caution">
    <text evidence="1">The sequence shown here is derived from an EMBL/GenBank/DDBJ whole genome shotgun (WGS) entry which is preliminary data.</text>
</comment>
<dbReference type="AlphaFoldDB" id="A0A226DE94"/>
<dbReference type="SUPFAM" id="SSF51735">
    <property type="entry name" value="NAD(P)-binding Rossmann-fold domains"/>
    <property type="match status" value="1"/>
</dbReference>
<sequence length="802" mass="89504">MYIRQSGCFLGVKIPEECTLHVIAMGNVHLDEYLVNPVIIEGGKYSRVNFKRVDVTGRVNCGVVILFLRGNLGVGDAVNFISRAEFGEKGVTFVVLDALRYGKFVDLWRKDGGGGIILVIGDIAGGEKIKNLRIFGSSFSEGESFERWDSIDFTKFRTCPRNRWRFGNSTFANISPRLGASRLSAFQRKDVDTKSWWRRGKMSPIDKMTLGWVANRYNFQIPKGKEKPRVTFCMRDCELPRNSGKFVNVILAQVNRVSLIYCIHVNRVTLEEVDWFFPLKTFGSQVWAAICLVVGGIAISHRNLGAGLYVILSFLGQHGKTWSSTSFCFFALPIVILQTWYLCCFTSHTILPLRPRSIQTIRELFGEGYRVVNPDWALVLSNVTLASHLGSGDVASLPQLSKNESTDCKGIGIGCLAELAGLACRLVYTDFADAYIADIIKVGGPGITCNAVEETWTTVRNIFTVEGPVSSAIYRDILNIEAVGITGRWDDNYREAVLLKAKRMLVVRLAIRQGWHRISLSSQILVVFTVFGATRFEGKVVWVTGASSGIGEGIAKELVKVKNVKIILSARRNEELERVKRECLALNKSTKQDAILVLPFDMVDYDSHAKALEKVVKTFGKLDILISNAAAMGQYGLWEEAPISTDKALFDLNVFSLVNLNRIVLNYFKNERGRQGHLAVVSSLAGKMGIPYLTPYTPTKFALHGYFDSLRHELRKMERIHVTMLCPGPVETNIFNDSLTGTGARFKDSMMTKRPANIMTAARCGEICLASIANKLEESWMAPLPNLPFMYLGAYQPFLFSK</sequence>
<keyword evidence="2" id="KW-1185">Reference proteome</keyword>
<evidence type="ECO:0000313" key="2">
    <source>
        <dbReference type="Proteomes" id="UP000198287"/>
    </source>
</evidence>
<dbReference type="PANTHER" id="PTHR44269:SF1">
    <property type="entry name" value="DEHYDROGENASE_REDUCTASE SDR FAMILY MEMBER 7"/>
    <property type="match status" value="1"/>
</dbReference>
<name>A0A226DE94_FOLCA</name>
<dbReference type="InterPro" id="IPR053011">
    <property type="entry name" value="SDR_family_member_7"/>
</dbReference>
<dbReference type="PANTHER" id="PTHR44269">
    <property type="entry name" value="DEHYDROGENASE/REDUCTASE SDR FAMILY MEMBER 7-RELATED"/>
    <property type="match status" value="1"/>
</dbReference>
<dbReference type="EMBL" id="LNIX01000023">
    <property type="protein sequence ID" value="OXA43027.1"/>
    <property type="molecule type" value="Genomic_DNA"/>
</dbReference>
<protein>
    <submittedName>
        <fullName evidence="1">Dehydrogenase/reductase SDR family member 7</fullName>
    </submittedName>
</protein>
<dbReference type="InterPro" id="IPR002347">
    <property type="entry name" value="SDR_fam"/>
</dbReference>
<evidence type="ECO:0000313" key="1">
    <source>
        <dbReference type="EMBL" id="OXA43027.1"/>
    </source>
</evidence>
<organism evidence="1 2">
    <name type="scientific">Folsomia candida</name>
    <name type="common">Springtail</name>
    <dbReference type="NCBI Taxonomy" id="158441"/>
    <lineage>
        <taxon>Eukaryota</taxon>
        <taxon>Metazoa</taxon>
        <taxon>Ecdysozoa</taxon>
        <taxon>Arthropoda</taxon>
        <taxon>Hexapoda</taxon>
        <taxon>Collembola</taxon>
        <taxon>Entomobryomorpha</taxon>
        <taxon>Isotomoidea</taxon>
        <taxon>Isotomidae</taxon>
        <taxon>Proisotominae</taxon>
        <taxon>Folsomia</taxon>
    </lineage>
</organism>
<proteinExistence type="predicted"/>
<dbReference type="STRING" id="158441.A0A226DE94"/>